<protein>
    <submittedName>
        <fullName evidence="8">Sodium/proton antiporter</fullName>
    </submittedName>
</protein>
<evidence type="ECO:0000313" key="8">
    <source>
        <dbReference type="EMBL" id="KKR42528.1"/>
    </source>
</evidence>
<reference evidence="8 9" key="1">
    <citation type="journal article" date="2015" name="Nature">
        <title>rRNA introns, odd ribosomes, and small enigmatic genomes across a large radiation of phyla.</title>
        <authorList>
            <person name="Brown C.T."/>
            <person name="Hug L.A."/>
            <person name="Thomas B.C."/>
            <person name="Sharon I."/>
            <person name="Castelle C.J."/>
            <person name="Singh A."/>
            <person name="Wilkins M.J."/>
            <person name="Williams K.H."/>
            <person name="Banfield J.F."/>
        </authorList>
    </citation>
    <scope>NUCLEOTIDE SEQUENCE [LARGE SCALE GENOMIC DNA]</scope>
</reference>
<keyword evidence="4" id="KW-1015">Disulfide bond</keyword>
<comment type="similarity">
    <text evidence="1">Belongs to the thioredoxin family. DsbA subfamily.</text>
</comment>
<evidence type="ECO:0000259" key="7">
    <source>
        <dbReference type="Pfam" id="PF13462"/>
    </source>
</evidence>
<dbReference type="CDD" id="cd02972">
    <property type="entry name" value="DsbA_family"/>
    <property type="match status" value="1"/>
</dbReference>
<evidence type="ECO:0000313" key="9">
    <source>
        <dbReference type="Proteomes" id="UP000034215"/>
    </source>
</evidence>
<keyword evidence="5" id="KW-0676">Redox-active center</keyword>
<dbReference type="GO" id="GO:0016491">
    <property type="term" value="F:oxidoreductase activity"/>
    <property type="evidence" value="ECO:0007669"/>
    <property type="project" value="UniProtKB-KW"/>
</dbReference>
<dbReference type="Pfam" id="PF01323">
    <property type="entry name" value="DSBA"/>
    <property type="match status" value="1"/>
</dbReference>
<organism evidence="8 9">
    <name type="scientific">Candidatus Woesebacteria bacterium GW2011_GWB1_40_12</name>
    <dbReference type="NCBI Taxonomy" id="1618576"/>
    <lineage>
        <taxon>Bacteria</taxon>
        <taxon>Candidatus Woeseibacteriota</taxon>
    </lineage>
</organism>
<evidence type="ECO:0000256" key="1">
    <source>
        <dbReference type="ARBA" id="ARBA00005791"/>
    </source>
</evidence>
<evidence type="ECO:0000259" key="6">
    <source>
        <dbReference type="Pfam" id="PF01323"/>
    </source>
</evidence>
<dbReference type="PANTHER" id="PTHR13887">
    <property type="entry name" value="GLUTATHIONE S-TRANSFERASE KAPPA"/>
    <property type="match status" value="1"/>
</dbReference>
<dbReference type="EMBL" id="LBYA01000021">
    <property type="protein sequence ID" value="KKR42528.1"/>
    <property type="molecule type" value="Genomic_DNA"/>
</dbReference>
<evidence type="ECO:0000256" key="4">
    <source>
        <dbReference type="ARBA" id="ARBA00023157"/>
    </source>
</evidence>
<dbReference type="Proteomes" id="UP000034215">
    <property type="component" value="Unassembled WGS sequence"/>
</dbReference>
<evidence type="ECO:0000256" key="2">
    <source>
        <dbReference type="ARBA" id="ARBA00022729"/>
    </source>
</evidence>
<accession>A0A0G0QQV8</accession>
<feature type="domain" description="DSBA-like thioredoxin" evidence="6">
    <location>
        <begin position="57"/>
        <end position="126"/>
    </location>
</feature>
<dbReference type="Gene3D" id="3.40.30.10">
    <property type="entry name" value="Glutaredoxin"/>
    <property type="match status" value="2"/>
</dbReference>
<comment type="caution">
    <text evidence="8">The sequence shown here is derived from an EMBL/GenBank/DDBJ whole genome shotgun (WGS) entry which is preliminary data.</text>
</comment>
<dbReference type="SUPFAM" id="SSF52833">
    <property type="entry name" value="Thioredoxin-like"/>
    <property type="match status" value="1"/>
</dbReference>
<dbReference type="InterPro" id="IPR012336">
    <property type="entry name" value="Thioredoxin-like_fold"/>
</dbReference>
<proteinExistence type="inferred from homology"/>
<name>A0A0G0QQV8_9BACT</name>
<sequence length="246" mass="26035">MESSKNSNIIQLVLVAALVGAAFYIGSLSSKVGKLEEANKNTGAEPSQGAEVPSTFDSVALASSLGLDSGAFKTCVDNRDTKGRVEEEEKGGQSAGVQGTPGIIMFDTQTGNSAVIPGAVDSTTMQLFLDNVIAGKTTTLGTQEFKLEKVANLIALNDADYVKGDKSARVLLFEYSDYDCPFCKRVHPTLQTLLDGNAGKVAWVYRQFPLDQLHPTARSKSEAALCAGKLGGNDAFWAFSDALAKL</sequence>
<dbReference type="InterPro" id="IPR036249">
    <property type="entry name" value="Thioredoxin-like_sf"/>
</dbReference>
<gene>
    <name evidence="8" type="ORF">UT76_C0021G0027</name>
</gene>
<keyword evidence="3" id="KW-0560">Oxidoreductase</keyword>
<dbReference type="Pfam" id="PF13462">
    <property type="entry name" value="Thioredoxin_4"/>
    <property type="match status" value="1"/>
</dbReference>
<dbReference type="InterPro" id="IPR001853">
    <property type="entry name" value="DSBA-like_thioredoxin_dom"/>
</dbReference>
<feature type="domain" description="Thioredoxin-like fold" evidence="7">
    <location>
        <begin position="158"/>
        <end position="241"/>
    </location>
</feature>
<dbReference type="AlphaFoldDB" id="A0A0G0QQV8"/>
<keyword evidence="2" id="KW-0732">Signal</keyword>
<dbReference type="PANTHER" id="PTHR13887:SF14">
    <property type="entry name" value="DISULFIDE BOND FORMATION PROTEIN D"/>
    <property type="match status" value="1"/>
</dbReference>
<evidence type="ECO:0000256" key="3">
    <source>
        <dbReference type="ARBA" id="ARBA00023002"/>
    </source>
</evidence>
<evidence type="ECO:0000256" key="5">
    <source>
        <dbReference type="ARBA" id="ARBA00023284"/>
    </source>
</evidence>